<evidence type="ECO:0000256" key="1">
    <source>
        <dbReference type="RuleBase" id="RU361133"/>
    </source>
</evidence>
<dbReference type="EC" id="3.1.4.11" evidence="1"/>
<dbReference type="FunFam" id="1.10.238.10:FF:000048">
    <property type="entry name" value="1-phosphatidylinositol 4,5-bisphosphate phosphodiesterase"/>
    <property type="match status" value="1"/>
</dbReference>
<feature type="non-terminal residue" evidence="4">
    <location>
        <position position="1"/>
    </location>
</feature>
<accession>A0A6J1VUQ9</accession>
<keyword evidence="3" id="KW-1185">Reference proteome</keyword>
<feature type="non-terminal residue" evidence="4">
    <location>
        <position position="429"/>
    </location>
</feature>
<dbReference type="SMART" id="SM00148">
    <property type="entry name" value="PLCXc"/>
    <property type="match status" value="1"/>
</dbReference>
<dbReference type="GO" id="GO:0051209">
    <property type="term" value="P:release of sequestered calcium ion into cytosol"/>
    <property type="evidence" value="ECO:0007669"/>
    <property type="project" value="TreeGrafter"/>
</dbReference>
<dbReference type="GO" id="GO:0048015">
    <property type="term" value="P:phosphatidylinositol-mediated signaling"/>
    <property type="evidence" value="ECO:0007669"/>
    <property type="project" value="TreeGrafter"/>
</dbReference>
<dbReference type="GO" id="GO:0005737">
    <property type="term" value="C:cytoplasm"/>
    <property type="evidence" value="ECO:0007669"/>
    <property type="project" value="TreeGrafter"/>
</dbReference>
<evidence type="ECO:0000313" key="3">
    <source>
        <dbReference type="Proteomes" id="UP000504612"/>
    </source>
</evidence>
<gene>
    <name evidence="4" type="primary">LOC113428480</name>
</gene>
<dbReference type="Pfam" id="PF00388">
    <property type="entry name" value="PI-PLC-X"/>
    <property type="match status" value="1"/>
</dbReference>
<sequence length="429" mass="48967">EPTSRALVTLRVDPQGFFLYWTGPSLEVDVLDISYIRDTRTGRYAKLPKDPKIRETLGFGSPEQQPEDKLLTVVHGPDLVNVSFLNFMAVVQDNTAKIWAEEVFKLATNILAQNASRNTFLQKVCLPDPRRPLKREESDQISIWFDGDKSFEPCRKILGWQNSNGVGRGLGGHLVQPVARAGRDPRPGLSNSIFFLLLLLLFASCSILKMFSADKKRVETALESCSLNFNRSESIKPEEFTLEIFEHFLNKLCLRPDIDKILLEIGAKGKPYLSLDQLMEFINQKQRDPRLNEVLYPPLTRAQVRQLIAKYEPNQQFQQRDQMSLEGFGRYLGGEENTIVPPEKLDLSDDMTHPLSSYFINSSHNTYLTAGQLTGNSSVEMYRQVLLSGCRCIELDCWKGRPQDEEPFITHGFTMTTEIPFKVLFQLPW</sequence>
<dbReference type="InterPro" id="IPR001192">
    <property type="entry name" value="PI-PLC_fam"/>
</dbReference>
<keyword evidence="1" id="KW-0442">Lipid degradation</keyword>
<dbReference type="Gene3D" id="2.30.29.240">
    <property type="match status" value="2"/>
</dbReference>
<dbReference type="Pfam" id="PF17787">
    <property type="entry name" value="PH_14"/>
    <property type="match status" value="1"/>
</dbReference>
<dbReference type="InterPro" id="IPR011992">
    <property type="entry name" value="EF-hand-dom_pair"/>
</dbReference>
<dbReference type="RefSeq" id="XP_026546820.1">
    <property type="nucleotide sequence ID" value="XM_026691035.1"/>
</dbReference>
<organism evidence="3 4">
    <name type="scientific">Notechis scutatus</name>
    <name type="common">mainland tiger snake</name>
    <dbReference type="NCBI Taxonomy" id="8663"/>
    <lineage>
        <taxon>Eukaryota</taxon>
        <taxon>Metazoa</taxon>
        <taxon>Chordata</taxon>
        <taxon>Craniata</taxon>
        <taxon>Vertebrata</taxon>
        <taxon>Euteleostomi</taxon>
        <taxon>Lepidosauria</taxon>
        <taxon>Squamata</taxon>
        <taxon>Bifurcata</taxon>
        <taxon>Unidentata</taxon>
        <taxon>Episquamata</taxon>
        <taxon>Toxicofera</taxon>
        <taxon>Serpentes</taxon>
        <taxon>Colubroidea</taxon>
        <taxon>Elapidae</taxon>
        <taxon>Hydrophiinae</taxon>
        <taxon>Notechis</taxon>
    </lineage>
</organism>
<dbReference type="AlphaFoldDB" id="A0A6J1VUQ9"/>
<dbReference type="GO" id="GO:0004435">
    <property type="term" value="F:phosphatidylinositol-4,5-bisphosphate phospholipase C activity"/>
    <property type="evidence" value="ECO:0007669"/>
    <property type="project" value="UniProtKB-EC"/>
</dbReference>
<dbReference type="PRINTS" id="PR00390">
    <property type="entry name" value="PHPHLIPASEC"/>
</dbReference>
<dbReference type="Proteomes" id="UP000504612">
    <property type="component" value="Unplaced"/>
</dbReference>
<keyword evidence="1" id="KW-0378">Hydrolase</keyword>
<dbReference type="CDD" id="cd13361">
    <property type="entry name" value="PH_PLC_beta"/>
    <property type="match status" value="1"/>
</dbReference>
<dbReference type="GO" id="GO:0046488">
    <property type="term" value="P:phosphatidylinositol metabolic process"/>
    <property type="evidence" value="ECO:0007669"/>
    <property type="project" value="TreeGrafter"/>
</dbReference>
<name>A0A6J1VUQ9_9SAUR</name>
<dbReference type="Pfam" id="PF22631">
    <property type="entry name" value="PLCB1-4-like_EFh"/>
    <property type="match status" value="1"/>
</dbReference>
<dbReference type="InterPro" id="IPR000909">
    <property type="entry name" value="PLipase_C_PInositol-sp_X_dom"/>
</dbReference>
<comment type="catalytic activity">
    <reaction evidence="1">
        <text>a 1,2-diacyl-sn-glycero-3-phospho-(1D-myo-inositol-4,5-bisphosphate) + H2O = 1D-myo-inositol 1,4,5-trisphosphate + a 1,2-diacyl-sn-glycerol + H(+)</text>
        <dbReference type="Rhea" id="RHEA:33179"/>
        <dbReference type="ChEBI" id="CHEBI:15377"/>
        <dbReference type="ChEBI" id="CHEBI:15378"/>
        <dbReference type="ChEBI" id="CHEBI:17815"/>
        <dbReference type="ChEBI" id="CHEBI:58456"/>
        <dbReference type="ChEBI" id="CHEBI:203600"/>
        <dbReference type="EC" id="3.1.4.11"/>
    </reaction>
</comment>
<dbReference type="InterPro" id="IPR017946">
    <property type="entry name" value="PLC-like_Pdiesterase_TIM-brl"/>
</dbReference>
<keyword evidence="1" id="KW-0443">Lipid metabolism</keyword>
<dbReference type="Gene3D" id="3.20.20.190">
    <property type="entry name" value="Phosphatidylinositol (PI) phosphodiesterase"/>
    <property type="match status" value="1"/>
</dbReference>
<dbReference type="KEGG" id="nss:113428480"/>
<dbReference type="GO" id="GO:0016042">
    <property type="term" value="P:lipid catabolic process"/>
    <property type="evidence" value="ECO:0007669"/>
    <property type="project" value="UniProtKB-KW"/>
</dbReference>
<dbReference type="GO" id="GO:0005516">
    <property type="term" value="F:calmodulin binding"/>
    <property type="evidence" value="ECO:0007669"/>
    <property type="project" value="TreeGrafter"/>
</dbReference>
<protein>
    <recommendedName>
        <fullName evidence="1">Phosphoinositide phospholipase C</fullName>
        <ecNumber evidence="1">3.1.4.11</ecNumber>
    </recommendedName>
</protein>
<dbReference type="InterPro" id="IPR037862">
    <property type="entry name" value="PLC-beta_PH"/>
</dbReference>
<proteinExistence type="predicted"/>
<dbReference type="SUPFAM" id="SSF51695">
    <property type="entry name" value="PLC-like phosphodiesterases"/>
    <property type="match status" value="1"/>
</dbReference>
<dbReference type="InterPro" id="IPR053945">
    <property type="entry name" value="PLCB1-4-like_EFh"/>
</dbReference>
<dbReference type="PANTHER" id="PTHR10336:SF11">
    <property type="entry name" value="1-PHOSPHATIDYLINOSITOL 4,5-BISPHOSPHATE PHOSPHODIESTERASE BETA-3"/>
    <property type="match status" value="1"/>
</dbReference>
<evidence type="ECO:0000313" key="4">
    <source>
        <dbReference type="RefSeq" id="XP_026546820.1"/>
    </source>
</evidence>
<dbReference type="PROSITE" id="PS50007">
    <property type="entry name" value="PIPLC_X_DOMAIN"/>
    <property type="match status" value="1"/>
</dbReference>
<evidence type="ECO:0000259" key="2">
    <source>
        <dbReference type="SMART" id="SM00148"/>
    </source>
</evidence>
<dbReference type="SUPFAM" id="SSF47473">
    <property type="entry name" value="EF-hand"/>
    <property type="match status" value="1"/>
</dbReference>
<dbReference type="GO" id="GO:0007186">
    <property type="term" value="P:G protein-coupled receptor signaling pathway"/>
    <property type="evidence" value="ECO:0007669"/>
    <property type="project" value="TreeGrafter"/>
</dbReference>
<dbReference type="PANTHER" id="PTHR10336">
    <property type="entry name" value="PHOSPHOINOSITIDE-SPECIFIC PHOSPHOLIPASE C FAMILY PROTEIN"/>
    <property type="match status" value="1"/>
</dbReference>
<dbReference type="Gene3D" id="1.10.238.10">
    <property type="entry name" value="EF-hand"/>
    <property type="match status" value="1"/>
</dbReference>
<feature type="domain" description="Phosphatidylinositol-specific phospholipase C X" evidence="2">
    <location>
        <begin position="349"/>
        <end position="428"/>
    </location>
</feature>
<dbReference type="GeneID" id="113428480"/>
<reference evidence="4" key="1">
    <citation type="submission" date="2025-08" db="UniProtKB">
        <authorList>
            <consortium name="RefSeq"/>
        </authorList>
    </citation>
    <scope>IDENTIFICATION</scope>
</reference>
<dbReference type="SUPFAM" id="SSF50729">
    <property type="entry name" value="PH domain-like"/>
    <property type="match status" value="1"/>
</dbReference>